<protein>
    <submittedName>
        <fullName evidence="1">Uncharacterized protein</fullName>
    </submittedName>
</protein>
<accession>A0ABR4E089</accession>
<evidence type="ECO:0000313" key="2">
    <source>
        <dbReference type="Proteomes" id="UP001600888"/>
    </source>
</evidence>
<evidence type="ECO:0000313" key="1">
    <source>
        <dbReference type="EMBL" id="KAL2275837.1"/>
    </source>
</evidence>
<sequence>MKPYMYSESESNGSCSERGHLIQVSPMSSSTSYDNLKGRVGISSYTDEISKNSNLLEMSWPCPSDASQPEVEARLESLIVVGEVLKNHSRKLPVPATHSSAALRAVAVQHAKD</sequence>
<gene>
    <name evidence="1" type="ORF">FJTKL_01594</name>
</gene>
<organism evidence="1 2">
    <name type="scientific">Diaporthe vaccinii</name>
    <dbReference type="NCBI Taxonomy" id="105482"/>
    <lineage>
        <taxon>Eukaryota</taxon>
        <taxon>Fungi</taxon>
        <taxon>Dikarya</taxon>
        <taxon>Ascomycota</taxon>
        <taxon>Pezizomycotina</taxon>
        <taxon>Sordariomycetes</taxon>
        <taxon>Sordariomycetidae</taxon>
        <taxon>Diaporthales</taxon>
        <taxon>Diaporthaceae</taxon>
        <taxon>Diaporthe</taxon>
        <taxon>Diaporthe eres species complex</taxon>
    </lineage>
</organism>
<dbReference type="EMBL" id="JBAWTH010000126">
    <property type="protein sequence ID" value="KAL2275837.1"/>
    <property type="molecule type" value="Genomic_DNA"/>
</dbReference>
<comment type="caution">
    <text evidence="1">The sequence shown here is derived from an EMBL/GenBank/DDBJ whole genome shotgun (WGS) entry which is preliminary data.</text>
</comment>
<keyword evidence="2" id="KW-1185">Reference proteome</keyword>
<dbReference type="Proteomes" id="UP001600888">
    <property type="component" value="Unassembled WGS sequence"/>
</dbReference>
<name>A0ABR4E089_9PEZI</name>
<proteinExistence type="predicted"/>
<reference evidence="1 2" key="1">
    <citation type="submission" date="2024-03" db="EMBL/GenBank/DDBJ databases">
        <title>A high-quality draft genome sequence of Diaporthe vaccinii, a causative agent of upright dieback and viscid rot disease in cranberry plants.</title>
        <authorList>
            <person name="Sarrasin M."/>
            <person name="Lang B.F."/>
            <person name="Burger G."/>
        </authorList>
    </citation>
    <scope>NUCLEOTIDE SEQUENCE [LARGE SCALE GENOMIC DNA]</scope>
    <source>
        <strain evidence="1 2">IS7</strain>
    </source>
</reference>